<dbReference type="InterPro" id="IPR035965">
    <property type="entry name" value="PAS-like_dom_sf"/>
</dbReference>
<evidence type="ECO:0000256" key="5">
    <source>
        <dbReference type="ARBA" id="ARBA00022679"/>
    </source>
</evidence>
<protein>
    <recommendedName>
        <fullName evidence="3">Blue-light-activated histidine kinase</fullName>
        <ecNumber evidence="2">2.7.13.3</ecNumber>
    </recommendedName>
</protein>
<evidence type="ECO:0000259" key="9">
    <source>
        <dbReference type="SMART" id="SM00911"/>
    </source>
</evidence>
<accession>A0A271KMP1</accession>
<feature type="domain" description="Signal transduction histidine kinase HWE region" evidence="9">
    <location>
        <begin position="372"/>
        <end position="454"/>
    </location>
</feature>
<comment type="caution">
    <text evidence="10">The sequence shown here is derived from an EMBL/GenBank/DDBJ whole genome shotgun (WGS) entry which is preliminary data.</text>
</comment>
<dbReference type="PANTHER" id="PTHR41523">
    <property type="entry name" value="TWO-COMPONENT SYSTEM SENSOR PROTEIN"/>
    <property type="match status" value="1"/>
</dbReference>
<keyword evidence="8" id="KW-0067">ATP-binding</keyword>
<evidence type="ECO:0000256" key="1">
    <source>
        <dbReference type="ARBA" id="ARBA00000085"/>
    </source>
</evidence>
<dbReference type="GO" id="GO:0005524">
    <property type="term" value="F:ATP binding"/>
    <property type="evidence" value="ECO:0007669"/>
    <property type="project" value="UniProtKB-KW"/>
</dbReference>
<dbReference type="EC" id="2.7.13.3" evidence="2"/>
<dbReference type="Pfam" id="PF01590">
    <property type="entry name" value="GAF"/>
    <property type="match status" value="1"/>
</dbReference>
<keyword evidence="7 10" id="KW-0418">Kinase</keyword>
<sequence>MIRLHFVWRWYVGAGRARLAKRGWVTVPQGEGSSSDAGNWREWLQADALGGLVDSRVVKKPNLPVDVLSVVRAQDRLAVLHGLDALDTAADRDFDHISGLAAAVMLAPIALVTLVDVERQRFKSCVGLDETEASTDASFCAHTIAAAGDQPMVVTDATTDSRFNASPLVTGQHHVRFYAGVAIVVAGARIGTLCVLDRKPRASPPAAQLEQLTALASLAASLFALKDATRNGASIAAALAREEKRRGIALDAASLASWAWDIHTDMIECDVRLSELFGLPRSNRLRARDILAAIDPRDVYQTETRFRDALTGSDDYFGEYRVKGFTPPRWLATRGRVIERDGDGKPTLIFGVNYDITERKLGDERQRLLLRELNHRVKNTLATVQALATQTVRHARQPSEFLEAFSARLQALGAAHSLLSDREWRGIGIRELVQIEVKPFDTAEQPRMTISGADLLLSPDQAVGLGLILHELASNALQYGALSAASGKVDLDWQAQGRKGARRLVLTWRESGGPEVASPERHGFGSILIRRSLAKVISSEVAHEFRPEGVFAEISMPLEDLPK</sequence>
<dbReference type="AlphaFoldDB" id="A0A271KMP1"/>
<organism evidence="10 11">
    <name type="scientific">Mesorhizobium wenxiniae</name>
    <dbReference type="NCBI Taxonomy" id="2014805"/>
    <lineage>
        <taxon>Bacteria</taxon>
        <taxon>Pseudomonadati</taxon>
        <taxon>Pseudomonadota</taxon>
        <taxon>Alphaproteobacteria</taxon>
        <taxon>Hyphomicrobiales</taxon>
        <taxon>Phyllobacteriaceae</taxon>
        <taxon>Mesorhizobium</taxon>
    </lineage>
</organism>
<dbReference type="CDD" id="cd00130">
    <property type="entry name" value="PAS"/>
    <property type="match status" value="1"/>
</dbReference>
<dbReference type="SMART" id="SM00911">
    <property type="entry name" value="HWE_HK"/>
    <property type="match status" value="1"/>
</dbReference>
<evidence type="ECO:0000256" key="2">
    <source>
        <dbReference type="ARBA" id="ARBA00012438"/>
    </source>
</evidence>
<evidence type="ECO:0000256" key="4">
    <source>
        <dbReference type="ARBA" id="ARBA00022553"/>
    </source>
</evidence>
<evidence type="ECO:0000256" key="7">
    <source>
        <dbReference type="ARBA" id="ARBA00022777"/>
    </source>
</evidence>
<dbReference type="Gene3D" id="3.30.565.10">
    <property type="entry name" value="Histidine kinase-like ATPase, C-terminal domain"/>
    <property type="match status" value="1"/>
</dbReference>
<keyword evidence="11" id="KW-1185">Reference proteome</keyword>
<evidence type="ECO:0000256" key="8">
    <source>
        <dbReference type="ARBA" id="ARBA00022840"/>
    </source>
</evidence>
<dbReference type="EMBL" id="NPKH01000014">
    <property type="protein sequence ID" value="PAP96259.1"/>
    <property type="molecule type" value="Genomic_DNA"/>
</dbReference>
<dbReference type="InterPro" id="IPR000014">
    <property type="entry name" value="PAS"/>
</dbReference>
<dbReference type="InterPro" id="IPR036890">
    <property type="entry name" value="HATPase_C_sf"/>
</dbReference>
<comment type="catalytic activity">
    <reaction evidence="1">
        <text>ATP + protein L-histidine = ADP + protein N-phospho-L-histidine.</text>
        <dbReference type="EC" id="2.7.13.3"/>
    </reaction>
</comment>
<keyword evidence="4" id="KW-0597">Phosphoprotein</keyword>
<dbReference type="PANTHER" id="PTHR41523:SF7">
    <property type="entry name" value="HISTIDINE KINASE"/>
    <property type="match status" value="1"/>
</dbReference>
<dbReference type="Gene3D" id="3.30.450.40">
    <property type="match status" value="1"/>
</dbReference>
<evidence type="ECO:0000313" key="10">
    <source>
        <dbReference type="EMBL" id="PAP96259.1"/>
    </source>
</evidence>
<name>A0A271KMP1_9HYPH</name>
<evidence type="ECO:0000313" key="11">
    <source>
        <dbReference type="Proteomes" id="UP000215931"/>
    </source>
</evidence>
<dbReference type="OrthoDB" id="341208at2"/>
<reference evidence="10 11" key="1">
    <citation type="submission" date="2017-08" db="EMBL/GenBank/DDBJ databases">
        <title>Mesorhizobium wenxinae sp. nov., a novel rhizobial species isolated from root nodules of chickpea (Cicer arietinum L.).</title>
        <authorList>
            <person name="Zhang J."/>
        </authorList>
    </citation>
    <scope>NUCLEOTIDE SEQUENCE [LARGE SCALE GENOMIC DNA]</scope>
    <source>
        <strain evidence="11">WYCCWR 10019</strain>
    </source>
</reference>
<keyword evidence="5" id="KW-0808">Transferase</keyword>
<dbReference type="SUPFAM" id="SSF55781">
    <property type="entry name" value="GAF domain-like"/>
    <property type="match status" value="1"/>
</dbReference>
<dbReference type="Pfam" id="PF07536">
    <property type="entry name" value="HWE_HK"/>
    <property type="match status" value="1"/>
</dbReference>
<evidence type="ECO:0000256" key="6">
    <source>
        <dbReference type="ARBA" id="ARBA00022741"/>
    </source>
</evidence>
<dbReference type="SUPFAM" id="SSF55785">
    <property type="entry name" value="PYP-like sensor domain (PAS domain)"/>
    <property type="match status" value="1"/>
</dbReference>
<dbReference type="GO" id="GO:0004673">
    <property type="term" value="F:protein histidine kinase activity"/>
    <property type="evidence" value="ECO:0007669"/>
    <property type="project" value="UniProtKB-EC"/>
</dbReference>
<dbReference type="Proteomes" id="UP000215931">
    <property type="component" value="Unassembled WGS sequence"/>
</dbReference>
<dbReference type="InterPro" id="IPR011102">
    <property type="entry name" value="Sig_transdc_His_kinase_HWE"/>
</dbReference>
<dbReference type="InterPro" id="IPR029016">
    <property type="entry name" value="GAF-like_dom_sf"/>
</dbReference>
<dbReference type="InterPro" id="IPR003018">
    <property type="entry name" value="GAF"/>
</dbReference>
<dbReference type="Gene3D" id="3.30.450.20">
    <property type="entry name" value="PAS domain"/>
    <property type="match status" value="2"/>
</dbReference>
<evidence type="ECO:0000256" key="3">
    <source>
        <dbReference type="ARBA" id="ARBA00021740"/>
    </source>
</evidence>
<gene>
    <name evidence="10" type="ORF">CIT31_06165</name>
</gene>
<proteinExistence type="predicted"/>
<keyword evidence="6" id="KW-0547">Nucleotide-binding</keyword>